<dbReference type="EMBL" id="CVRI01000072">
    <property type="protein sequence ID" value="CRL07461.1"/>
    <property type="molecule type" value="Genomic_DNA"/>
</dbReference>
<evidence type="ECO:0000313" key="2">
    <source>
        <dbReference type="Proteomes" id="UP000183832"/>
    </source>
</evidence>
<reference evidence="1 2" key="1">
    <citation type="submission" date="2015-04" db="EMBL/GenBank/DDBJ databases">
        <authorList>
            <person name="Syromyatnikov M.Y."/>
            <person name="Popov V.N."/>
        </authorList>
    </citation>
    <scope>NUCLEOTIDE SEQUENCE [LARGE SCALE GENOMIC DNA]</scope>
</reference>
<organism evidence="1 2">
    <name type="scientific">Clunio marinus</name>
    <dbReference type="NCBI Taxonomy" id="568069"/>
    <lineage>
        <taxon>Eukaryota</taxon>
        <taxon>Metazoa</taxon>
        <taxon>Ecdysozoa</taxon>
        <taxon>Arthropoda</taxon>
        <taxon>Hexapoda</taxon>
        <taxon>Insecta</taxon>
        <taxon>Pterygota</taxon>
        <taxon>Neoptera</taxon>
        <taxon>Endopterygota</taxon>
        <taxon>Diptera</taxon>
        <taxon>Nematocera</taxon>
        <taxon>Chironomoidea</taxon>
        <taxon>Chironomidae</taxon>
        <taxon>Clunio</taxon>
    </lineage>
</organism>
<proteinExistence type="predicted"/>
<accession>A0A1J1J4X4</accession>
<protein>
    <submittedName>
        <fullName evidence="1">CLUMA_CG020430, isoform A</fullName>
    </submittedName>
</protein>
<keyword evidence="2" id="KW-1185">Reference proteome</keyword>
<sequence length="215" mass="24867">MTPSDGVGELTNRLHNHIFIRRYGKQNSFDTSSSDSFPSLLLTPCLTSTSNYSTMEVKRFDSSWTLDVAYGRVVPMELNLITSVHSESNYESITIGLCCDMWKLLIINSHLLTTSNLYSHYYYQKQTLNINDVYEDDENTNPTGNIRKPFHAHSPDIAAREPVFDQIIKEISFRFASNFYDSIYSFPFCSQMNDLRKSEAIFKRLWSRDCVTYPT</sequence>
<evidence type="ECO:0000313" key="1">
    <source>
        <dbReference type="EMBL" id="CRL07461.1"/>
    </source>
</evidence>
<dbReference type="AlphaFoldDB" id="A0A1J1J4X4"/>
<gene>
    <name evidence="1" type="ORF">CLUMA_CG020430</name>
</gene>
<dbReference type="Proteomes" id="UP000183832">
    <property type="component" value="Unassembled WGS sequence"/>
</dbReference>
<name>A0A1J1J4X4_9DIPT</name>